<dbReference type="KEGG" id="lak:106169462"/>
<keyword evidence="2 7" id="KW-0732">Signal</keyword>
<dbReference type="Proteomes" id="UP000085678">
    <property type="component" value="Unplaced"/>
</dbReference>
<dbReference type="InterPro" id="IPR009030">
    <property type="entry name" value="Growth_fac_rcpt_cys_sf"/>
</dbReference>
<dbReference type="Gene3D" id="2.10.25.10">
    <property type="entry name" value="Laminin"/>
    <property type="match status" value="5"/>
</dbReference>
<dbReference type="PANTHER" id="PTHR24042:SF5">
    <property type="entry name" value="EGF-LIKE CALCIUM-BINDING DOMAIN-CONTAINING PROTEIN"/>
    <property type="match status" value="1"/>
</dbReference>
<dbReference type="InterPro" id="IPR000742">
    <property type="entry name" value="EGF"/>
</dbReference>
<evidence type="ECO:0000256" key="6">
    <source>
        <dbReference type="PROSITE-ProRule" id="PRU00076"/>
    </source>
</evidence>
<keyword evidence="5" id="KW-0325">Glycoprotein</keyword>
<dbReference type="GeneID" id="106169462"/>
<accession>A0A1S3J3D6</accession>
<dbReference type="PROSITE" id="PS01009">
    <property type="entry name" value="CRISP_1"/>
    <property type="match status" value="1"/>
</dbReference>
<dbReference type="PANTHER" id="PTHR24042">
    <property type="entry name" value="NEL HOMOLOG"/>
    <property type="match status" value="1"/>
</dbReference>
<dbReference type="InterPro" id="IPR049883">
    <property type="entry name" value="NOTCH1_EGF-like"/>
</dbReference>
<protein>
    <submittedName>
        <fullName evidence="10">Fibrillin-3</fullName>
    </submittedName>
</protein>
<reference evidence="10" key="1">
    <citation type="submission" date="2025-08" db="UniProtKB">
        <authorList>
            <consortium name="RefSeq"/>
        </authorList>
    </citation>
    <scope>IDENTIFICATION</scope>
    <source>
        <tissue evidence="10">Gonads</tissue>
    </source>
</reference>
<dbReference type="SMART" id="SM00181">
    <property type="entry name" value="EGF"/>
    <property type="match status" value="5"/>
</dbReference>
<dbReference type="PROSITE" id="PS50026">
    <property type="entry name" value="EGF_3"/>
    <property type="match status" value="5"/>
</dbReference>
<dbReference type="RefSeq" id="XP_013404379.1">
    <property type="nucleotide sequence ID" value="XM_013548925.2"/>
</dbReference>
<evidence type="ECO:0000313" key="9">
    <source>
        <dbReference type="Proteomes" id="UP000085678"/>
    </source>
</evidence>
<dbReference type="Pfam" id="PF12947">
    <property type="entry name" value="EGF_3"/>
    <property type="match status" value="4"/>
</dbReference>
<dbReference type="Pfam" id="PF07645">
    <property type="entry name" value="EGF_CA"/>
    <property type="match status" value="1"/>
</dbReference>
<evidence type="ECO:0000313" key="10">
    <source>
        <dbReference type="RefSeq" id="XP_013404379.1"/>
    </source>
</evidence>
<feature type="domain" description="EGF-like" evidence="8">
    <location>
        <begin position="261"/>
        <end position="301"/>
    </location>
</feature>
<evidence type="ECO:0000259" key="8">
    <source>
        <dbReference type="PROSITE" id="PS50026"/>
    </source>
</evidence>
<dbReference type="GO" id="GO:0005509">
    <property type="term" value="F:calcium ion binding"/>
    <property type="evidence" value="ECO:0007669"/>
    <property type="project" value="InterPro"/>
</dbReference>
<dbReference type="InterPro" id="IPR018244">
    <property type="entry name" value="Allrgn_V5/Tpx1_CS"/>
</dbReference>
<gene>
    <name evidence="10" type="primary">LOC106169462</name>
</gene>
<dbReference type="Pfam" id="PF00188">
    <property type="entry name" value="CAP"/>
    <property type="match status" value="1"/>
</dbReference>
<dbReference type="CDD" id="cd00054">
    <property type="entry name" value="EGF_CA"/>
    <property type="match status" value="5"/>
</dbReference>
<evidence type="ECO:0000256" key="4">
    <source>
        <dbReference type="ARBA" id="ARBA00023157"/>
    </source>
</evidence>
<dbReference type="InterPro" id="IPR001881">
    <property type="entry name" value="EGF-like_Ca-bd_dom"/>
</dbReference>
<dbReference type="InterPro" id="IPR035940">
    <property type="entry name" value="CAP_sf"/>
</dbReference>
<dbReference type="FunFam" id="2.10.25.10:FF:000038">
    <property type="entry name" value="Fibrillin 2"/>
    <property type="match status" value="5"/>
</dbReference>
<dbReference type="SMART" id="SM00179">
    <property type="entry name" value="EGF_CA"/>
    <property type="match status" value="5"/>
</dbReference>
<feature type="domain" description="EGF-like" evidence="8">
    <location>
        <begin position="384"/>
        <end position="423"/>
    </location>
</feature>
<evidence type="ECO:0000256" key="2">
    <source>
        <dbReference type="ARBA" id="ARBA00022729"/>
    </source>
</evidence>
<feature type="signal peptide" evidence="7">
    <location>
        <begin position="1"/>
        <end position="21"/>
    </location>
</feature>
<dbReference type="PROSITE" id="PS01186">
    <property type="entry name" value="EGF_2"/>
    <property type="match status" value="3"/>
</dbReference>
<dbReference type="InterPro" id="IPR051586">
    <property type="entry name" value="PKC-binding_NELL"/>
</dbReference>
<name>A0A1S3J3D6_LINAN</name>
<dbReference type="InterPro" id="IPR018097">
    <property type="entry name" value="EGF_Ca-bd_CS"/>
</dbReference>
<dbReference type="InParanoid" id="A0A1S3J3D6"/>
<dbReference type="PROSITE" id="PS00010">
    <property type="entry name" value="ASX_HYDROXYL"/>
    <property type="match status" value="5"/>
</dbReference>
<evidence type="ECO:0000256" key="3">
    <source>
        <dbReference type="ARBA" id="ARBA00022737"/>
    </source>
</evidence>
<comment type="caution">
    <text evidence="6">Lacks conserved residue(s) required for the propagation of feature annotation.</text>
</comment>
<evidence type="ECO:0000256" key="5">
    <source>
        <dbReference type="ARBA" id="ARBA00023180"/>
    </source>
</evidence>
<keyword evidence="4" id="KW-1015">Disulfide bond</keyword>
<dbReference type="SUPFAM" id="SSF57184">
    <property type="entry name" value="Growth factor receptor domain"/>
    <property type="match status" value="1"/>
</dbReference>
<keyword evidence="9" id="KW-1185">Reference proteome</keyword>
<dbReference type="InterPro" id="IPR014044">
    <property type="entry name" value="CAP_dom"/>
</dbReference>
<dbReference type="InterPro" id="IPR001283">
    <property type="entry name" value="CRISP-related"/>
</dbReference>
<dbReference type="OrthoDB" id="4405280at2759"/>
<dbReference type="PROSITE" id="PS01010">
    <property type="entry name" value="CRISP_2"/>
    <property type="match status" value="1"/>
</dbReference>
<dbReference type="PROSITE" id="PS01187">
    <property type="entry name" value="EGF_CA"/>
    <property type="match status" value="1"/>
</dbReference>
<dbReference type="PRINTS" id="PR00837">
    <property type="entry name" value="V5TPXLIKE"/>
</dbReference>
<dbReference type="GO" id="GO:0008201">
    <property type="term" value="F:heparin binding"/>
    <property type="evidence" value="ECO:0007669"/>
    <property type="project" value="TreeGrafter"/>
</dbReference>
<proteinExistence type="predicted"/>
<evidence type="ECO:0000256" key="1">
    <source>
        <dbReference type="ARBA" id="ARBA00022536"/>
    </source>
</evidence>
<feature type="chain" id="PRO_5010233694" evidence="7">
    <location>
        <begin position="22"/>
        <end position="467"/>
    </location>
</feature>
<feature type="domain" description="EGF-like" evidence="8">
    <location>
        <begin position="302"/>
        <end position="342"/>
    </location>
</feature>
<evidence type="ECO:0000256" key="7">
    <source>
        <dbReference type="SAM" id="SignalP"/>
    </source>
</evidence>
<dbReference type="SMART" id="SM00198">
    <property type="entry name" value="SCP"/>
    <property type="match status" value="1"/>
</dbReference>
<dbReference type="InterPro" id="IPR024731">
    <property type="entry name" value="NELL2-like_EGF"/>
</dbReference>
<sequence length="467" mass="49258">MKMLSSILLNFIFVAIATVNGASMSFSYSQVRAKRSLAAPCSQCPENLFSASEKEEMLNYHNEARRMVQPQSSNMKQMMWDPDLADCDGQDYINQCIYAHAHADLTPYQNQGCTFDFAGQYVGQNLYVSCSTVNNRPSNLTGLALQSWFNENQFYNYATDTCDTNKVCGHYTQVAWANSFRLGCAYSACQGVSPCGAQFPYYWIVVCNYYPGGNYQGQSPYNSGTPCSNCPSNQYLANPCNNGLCVTETECEISGGCGGGATDECAAGTHNCDANADCTDTADGFTCACRAGYTGDGQTCTDINECTENTDNCHANAQCTNTNGGFSCACSSGYSGDGVTCTDINECTENTDNCHANAQCTNTDGGFSCACSSGYSGNGITCTDIDECAASGPSPCVANADCTNTVGSFTCACSAGYTGDGSSSCTDIDECAANTDNCDENAQCTNTVGSFTCACTSGYSGDGVTCT</sequence>
<dbReference type="InterPro" id="IPR000152">
    <property type="entry name" value="EGF-type_Asp/Asn_hydroxyl_site"/>
</dbReference>
<dbReference type="GO" id="GO:0005615">
    <property type="term" value="C:extracellular space"/>
    <property type="evidence" value="ECO:0007669"/>
    <property type="project" value="TreeGrafter"/>
</dbReference>
<feature type="domain" description="EGF-like" evidence="8">
    <location>
        <begin position="343"/>
        <end position="383"/>
    </location>
</feature>
<dbReference type="FunCoup" id="A0A1S3J3D6">
    <property type="interactions" value="7"/>
</dbReference>
<dbReference type="SUPFAM" id="SSF57196">
    <property type="entry name" value="EGF/Laminin"/>
    <property type="match status" value="2"/>
</dbReference>
<feature type="non-terminal residue" evidence="10">
    <location>
        <position position="467"/>
    </location>
</feature>
<organism evidence="9 10">
    <name type="scientific">Lingula anatina</name>
    <name type="common">Brachiopod</name>
    <name type="synonym">Lingula unguis</name>
    <dbReference type="NCBI Taxonomy" id="7574"/>
    <lineage>
        <taxon>Eukaryota</taxon>
        <taxon>Metazoa</taxon>
        <taxon>Spiralia</taxon>
        <taxon>Lophotrochozoa</taxon>
        <taxon>Brachiopoda</taxon>
        <taxon>Linguliformea</taxon>
        <taxon>Lingulata</taxon>
        <taxon>Lingulida</taxon>
        <taxon>Linguloidea</taxon>
        <taxon>Lingulidae</taxon>
        <taxon>Lingula</taxon>
    </lineage>
</organism>
<keyword evidence="1 6" id="KW-0245">EGF-like domain</keyword>
<dbReference type="Gene3D" id="3.40.33.10">
    <property type="entry name" value="CAP"/>
    <property type="match status" value="1"/>
</dbReference>
<dbReference type="SUPFAM" id="SSF55797">
    <property type="entry name" value="PR-1-like"/>
    <property type="match status" value="1"/>
</dbReference>
<keyword evidence="3" id="KW-0677">Repeat</keyword>
<feature type="domain" description="EGF-like" evidence="8">
    <location>
        <begin position="427"/>
        <end position="465"/>
    </location>
</feature>
<dbReference type="STRING" id="7574.A0A1S3J3D6"/>
<dbReference type="AlphaFoldDB" id="A0A1S3J3D6"/>